<reference evidence="1 2" key="1">
    <citation type="journal article" date="2018" name="Cell">
        <title>The Chara Genome: Secondary Complexity and Implications for Plant Terrestrialization.</title>
        <authorList>
            <person name="Nishiyama T."/>
            <person name="Sakayama H."/>
            <person name="Vries J.D."/>
            <person name="Buschmann H."/>
            <person name="Saint-Marcoux D."/>
            <person name="Ullrich K.K."/>
            <person name="Haas F.B."/>
            <person name="Vanderstraeten L."/>
            <person name="Becker D."/>
            <person name="Lang D."/>
            <person name="Vosolsobe S."/>
            <person name="Rombauts S."/>
            <person name="Wilhelmsson P.K.I."/>
            <person name="Janitza P."/>
            <person name="Kern R."/>
            <person name="Heyl A."/>
            <person name="Rumpler F."/>
            <person name="Villalobos L.I.A.C."/>
            <person name="Clay J.M."/>
            <person name="Skokan R."/>
            <person name="Toyoda A."/>
            <person name="Suzuki Y."/>
            <person name="Kagoshima H."/>
            <person name="Schijlen E."/>
            <person name="Tajeshwar N."/>
            <person name="Catarino B."/>
            <person name="Hetherington A.J."/>
            <person name="Saltykova A."/>
            <person name="Bonnot C."/>
            <person name="Breuninger H."/>
            <person name="Symeonidi A."/>
            <person name="Radhakrishnan G.V."/>
            <person name="Van Nieuwerburgh F."/>
            <person name="Deforce D."/>
            <person name="Chang C."/>
            <person name="Karol K.G."/>
            <person name="Hedrich R."/>
            <person name="Ulvskov P."/>
            <person name="Glockner G."/>
            <person name="Delwiche C.F."/>
            <person name="Petrasek J."/>
            <person name="Van de Peer Y."/>
            <person name="Friml J."/>
            <person name="Beilby M."/>
            <person name="Dolan L."/>
            <person name="Kohara Y."/>
            <person name="Sugano S."/>
            <person name="Fujiyama A."/>
            <person name="Delaux P.-M."/>
            <person name="Quint M."/>
            <person name="TheiBen G."/>
            <person name="Hagemann M."/>
            <person name="Harholt J."/>
            <person name="Dunand C."/>
            <person name="Zachgo S."/>
            <person name="Langdale J."/>
            <person name="Maumus F."/>
            <person name="Straeten D.V.D."/>
            <person name="Gould S.B."/>
            <person name="Rensing S.A."/>
        </authorList>
    </citation>
    <scope>NUCLEOTIDE SEQUENCE [LARGE SCALE GENOMIC DNA]</scope>
    <source>
        <strain evidence="1 2">S276</strain>
    </source>
</reference>
<dbReference type="AlphaFoldDB" id="A0A388KDC8"/>
<proteinExistence type="predicted"/>
<evidence type="ECO:0000313" key="2">
    <source>
        <dbReference type="Proteomes" id="UP000265515"/>
    </source>
</evidence>
<protein>
    <submittedName>
        <fullName evidence="1">Uncharacterized protein</fullName>
    </submittedName>
</protein>
<dbReference type="Gramene" id="GBG68055">
    <property type="protein sequence ID" value="GBG68055"/>
    <property type="gene ID" value="CBR_g1176"/>
</dbReference>
<dbReference type="Proteomes" id="UP000265515">
    <property type="component" value="Unassembled WGS sequence"/>
</dbReference>
<dbReference type="EMBL" id="BFEA01000095">
    <property type="protein sequence ID" value="GBG68055.1"/>
    <property type="molecule type" value="Genomic_DNA"/>
</dbReference>
<sequence length="358" mass="40083">MAEALEDEEEQGHTEAGQLLDFRTAFHGSVFEKYHVLPLQLATLDAGSVVWTPPFIKICHFLLLPGNGDLLKRNREAFVNEFVQFCDAEDDTIRQLRPLIGKLEPIIADCHDAADVASKFMTEFGLFRKGEESEDAVRDRFRKMGTYRGSYTDLHVGQYLALCIQQFALSHSMRVLVRAFRRAGVDVTRECDETLARKLYDVGKAGAPDFDYLPIDNFNIFDTIVHLIDFDLVGIDGEHFPLRMILTTYPSNHDGWSAEVRDRQKGTLIAICAGEMSDDVLDEWYNEDTGARTLVKILDGNVVEERYKPHGDVPTRLTTVTTSADSSSSRFCKLGDGGVLDEDEDCDAAPAAVLLALH</sequence>
<keyword evidence="2" id="KW-1185">Reference proteome</keyword>
<evidence type="ECO:0000313" key="1">
    <source>
        <dbReference type="EMBL" id="GBG68055.1"/>
    </source>
</evidence>
<accession>A0A388KDC8</accession>
<name>A0A388KDC8_CHABU</name>
<organism evidence="1 2">
    <name type="scientific">Chara braunii</name>
    <name type="common">Braun's stonewort</name>
    <dbReference type="NCBI Taxonomy" id="69332"/>
    <lineage>
        <taxon>Eukaryota</taxon>
        <taxon>Viridiplantae</taxon>
        <taxon>Streptophyta</taxon>
        <taxon>Charophyceae</taxon>
        <taxon>Charales</taxon>
        <taxon>Characeae</taxon>
        <taxon>Chara</taxon>
    </lineage>
</organism>
<comment type="caution">
    <text evidence="1">The sequence shown here is derived from an EMBL/GenBank/DDBJ whole genome shotgun (WGS) entry which is preliminary data.</text>
</comment>
<gene>
    <name evidence="1" type="ORF">CBR_g1176</name>
</gene>